<keyword evidence="3" id="KW-0804">Transcription</keyword>
<evidence type="ECO:0000256" key="2">
    <source>
        <dbReference type="ARBA" id="ARBA00023125"/>
    </source>
</evidence>
<dbReference type="InterPro" id="IPR018062">
    <property type="entry name" value="HTH_AraC-typ_CS"/>
</dbReference>
<evidence type="ECO:0000256" key="1">
    <source>
        <dbReference type="ARBA" id="ARBA00023015"/>
    </source>
</evidence>
<dbReference type="EMBL" id="CP066831">
    <property type="protein sequence ID" value="QQM45665.1"/>
    <property type="molecule type" value="Genomic_DNA"/>
</dbReference>
<dbReference type="InterPro" id="IPR050204">
    <property type="entry name" value="AraC_XylS_family_regulators"/>
</dbReference>
<keyword evidence="1" id="KW-0805">Transcription regulation</keyword>
<dbReference type="KEGG" id="slf:JEQ17_43800"/>
<keyword evidence="6" id="KW-1185">Reference proteome</keyword>
<dbReference type="RefSeq" id="WP_200400470.1">
    <property type="nucleotide sequence ID" value="NZ_CP066831.1"/>
</dbReference>
<evidence type="ECO:0000313" key="5">
    <source>
        <dbReference type="EMBL" id="QQM45665.1"/>
    </source>
</evidence>
<dbReference type="GO" id="GO:0043565">
    <property type="term" value="F:sequence-specific DNA binding"/>
    <property type="evidence" value="ECO:0007669"/>
    <property type="project" value="InterPro"/>
</dbReference>
<dbReference type="SMART" id="SM00342">
    <property type="entry name" value="HTH_ARAC"/>
    <property type="match status" value="1"/>
</dbReference>
<dbReference type="PROSITE" id="PS01124">
    <property type="entry name" value="HTH_ARAC_FAMILY_2"/>
    <property type="match status" value="1"/>
</dbReference>
<dbReference type="GO" id="GO:0003700">
    <property type="term" value="F:DNA-binding transcription factor activity"/>
    <property type="evidence" value="ECO:0007669"/>
    <property type="project" value="InterPro"/>
</dbReference>
<gene>
    <name evidence="5" type="ORF">JEQ17_43800</name>
</gene>
<dbReference type="SUPFAM" id="SSF46689">
    <property type="entry name" value="Homeodomain-like"/>
    <property type="match status" value="1"/>
</dbReference>
<proteinExistence type="predicted"/>
<dbReference type="AlphaFoldDB" id="A0A7T7L3B0"/>
<accession>A0A7T7L3B0</accession>
<dbReference type="PANTHER" id="PTHR46796:SF12">
    <property type="entry name" value="HTH-TYPE DNA-BINDING TRANSCRIPTIONAL ACTIVATOR EUTR"/>
    <property type="match status" value="1"/>
</dbReference>
<dbReference type="InterPro" id="IPR018060">
    <property type="entry name" value="HTH_AraC"/>
</dbReference>
<keyword evidence="2" id="KW-0238">DNA-binding</keyword>
<dbReference type="Gene3D" id="1.10.10.60">
    <property type="entry name" value="Homeodomain-like"/>
    <property type="match status" value="1"/>
</dbReference>
<evidence type="ECO:0000259" key="4">
    <source>
        <dbReference type="PROSITE" id="PS01124"/>
    </source>
</evidence>
<dbReference type="Pfam" id="PF12833">
    <property type="entry name" value="HTH_18"/>
    <property type="match status" value="1"/>
</dbReference>
<feature type="domain" description="HTH araC/xylS-type" evidence="4">
    <location>
        <begin position="225"/>
        <end position="326"/>
    </location>
</feature>
<evidence type="ECO:0000256" key="3">
    <source>
        <dbReference type="ARBA" id="ARBA00023163"/>
    </source>
</evidence>
<name>A0A7T7L3B0_9ACTN</name>
<sequence length="327" mass="36211">MHHSPNQGTDLLKFQTTDVDEARHVLQERFYANFIDVPDGGAEFTARYDIAALGPLTLGRLSFGAEVRIRFGELGSYHVDIPLGGHLAWRQGRHTNAVATTANAAVFQPHGDTALDRVSTDCSMLAVKIDPKALNDQLERLLGRPLRTPVVLTPELDVAHGAGLSWVRMIRAVFDEMQAGGLLTRPVVARPLQEALLSGLLLATGHRYREELDRPKSALRPGPVKRAVEAMHSMPQHPFTVGELAVLAGVSVRRLQEAFQQYVGMTPLAYLTDVRLTRAHDELRRGTPGEVNVSEVAHRWNFDHLGRFASRYRARFGELPSQTLRSG</sequence>
<organism evidence="5 6">
    <name type="scientific">Streptomyces liliifuscus</name>
    <dbReference type="NCBI Taxonomy" id="2797636"/>
    <lineage>
        <taxon>Bacteria</taxon>
        <taxon>Bacillati</taxon>
        <taxon>Actinomycetota</taxon>
        <taxon>Actinomycetes</taxon>
        <taxon>Kitasatosporales</taxon>
        <taxon>Streptomycetaceae</taxon>
        <taxon>Streptomyces</taxon>
    </lineage>
</organism>
<dbReference type="Proteomes" id="UP000595636">
    <property type="component" value="Chromosome"/>
</dbReference>
<dbReference type="InterPro" id="IPR035418">
    <property type="entry name" value="AraC-bd_2"/>
</dbReference>
<evidence type="ECO:0000313" key="6">
    <source>
        <dbReference type="Proteomes" id="UP000595636"/>
    </source>
</evidence>
<dbReference type="InterPro" id="IPR009057">
    <property type="entry name" value="Homeodomain-like_sf"/>
</dbReference>
<protein>
    <submittedName>
        <fullName evidence="5">AraC family transcriptional regulator</fullName>
    </submittedName>
</protein>
<reference evidence="5 6" key="1">
    <citation type="submission" date="2020-12" db="EMBL/GenBank/DDBJ databases">
        <title>A novel species.</title>
        <authorList>
            <person name="Li K."/>
        </authorList>
    </citation>
    <scope>NUCLEOTIDE SEQUENCE [LARGE SCALE GENOMIC DNA]</scope>
    <source>
        <strain evidence="5 6">ZYC-3</strain>
    </source>
</reference>
<dbReference type="PROSITE" id="PS00041">
    <property type="entry name" value="HTH_ARAC_FAMILY_1"/>
    <property type="match status" value="2"/>
</dbReference>
<dbReference type="Pfam" id="PF14525">
    <property type="entry name" value="AraC_binding_2"/>
    <property type="match status" value="1"/>
</dbReference>
<dbReference type="PANTHER" id="PTHR46796">
    <property type="entry name" value="HTH-TYPE TRANSCRIPTIONAL ACTIVATOR RHAS-RELATED"/>
    <property type="match status" value="1"/>
</dbReference>